<dbReference type="SUPFAM" id="SSF53474">
    <property type="entry name" value="alpha/beta-Hydrolases"/>
    <property type="match status" value="1"/>
</dbReference>
<dbReference type="Pfam" id="PF12697">
    <property type="entry name" value="Abhydrolase_6"/>
    <property type="match status" value="1"/>
</dbReference>
<sequence length="305" mass="33295">MESCDAYTPRDIITELGDLGFETVLAKTPYGRVAFYVRRRNNGDAGTLLLHGVASDATTWTPILQCAAESGVELGNLVLVDLPSFGRSENRLDTMWIPEVGEMLMREMKGLGFLKVRLVGQSMGGFLALDMASRFAADVTSVHVAAGSYFAILNTIKRPIANILRNPVTALLWNGYWLLCLTGGFGSHMVRLCARVVGARAVIAPFLARPAQFRRQLAEKILTQLSPRGVVLTARNGPSYDAVETWGSITVPLIAVFGDRDRLVTKWDAQELIRANPSARIAWVADAAHMLTIERPSAVLRALGL</sequence>
<organism evidence="2 3">
    <name type="scientific">Paractinoplanes lichenicola</name>
    <dbReference type="NCBI Taxonomy" id="2802976"/>
    <lineage>
        <taxon>Bacteria</taxon>
        <taxon>Bacillati</taxon>
        <taxon>Actinomycetota</taxon>
        <taxon>Actinomycetes</taxon>
        <taxon>Micromonosporales</taxon>
        <taxon>Micromonosporaceae</taxon>
        <taxon>Paractinoplanes</taxon>
    </lineage>
</organism>
<comment type="caution">
    <text evidence="2">The sequence shown here is derived from an EMBL/GenBank/DDBJ whole genome shotgun (WGS) entry which is preliminary data.</text>
</comment>
<evidence type="ECO:0000313" key="2">
    <source>
        <dbReference type="EMBL" id="MBL7258772.1"/>
    </source>
</evidence>
<keyword evidence="2" id="KW-0378">Hydrolase</keyword>
<proteinExistence type="predicted"/>
<dbReference type="PANTHER" id="PTHR43689:SF8">
    <property type="entry name" value="ALPHA_BETA-HYDROLASES SUPERFAMILY PROTEIN"/>
    <property type="match status" value="1"/>
</dbReference>
<dbReference type="InterPro" id="IPR029058">
    <property type="entry name" value="AB_hydrolase_fold"/>
</dbReference>
<dbReference type="PANTHER" id="PTHR43689">
    <property type="entry name" value="HYDROLASE"/>
    <property type="match status" value="1"/>
</dbReference>
<dbReference type="EMBL" id="JAENHO010000009">
    <property type="protein sequence ID" value="MBL7258772.1"/>
    <property type="molecule type" value="Genomic_DNA"/>
</dbReference>
<dbReference type="RefSeq" id="WP_202995428.1">
    <property type="nucleotide sequence ID" value="NZ_JAENHO010000009.1"/>
</dbReference>
<protein>
    <submittedName>
        <fullName evidence="2">Alpha/beta hydrolase</fullName>
    </submittedName>
</protein>
<dbReference type="Gene3D" id="3.40.50.1820">
    <property type="entry name" value="alpha/beta hydrolase"/>
    <property type="match status" value="1"/>
</dbReference>
<evidence type="ECO:0000259" key="1">
    <source>
        <dbReference type="Pfam" id="PF12697"/>
    </source>
</evidence>
<accession>A0ABS1VWA9</accession>
<dbReference type="InterPro" id="IPR000073">
    <property type="entry name" value="AB_hydrolase_1"/>
</dbReference>
<reference evidence="2 3" key="1">
    <citation type="submission" date="2021-01" db="EMBL/GenBank/DDBJ databases">
        <title>Actinoplanes sp. nov. LDG1-01 isolated from lichen.</title>
        <authorList>
            <person name="Saeng-In P."/>
            <person name="Phongsopitanun W."/>
            <person name="Kanchanasin P."/>
            <person name="Yuki M."/>
            <person name="Kudo T."/>
            <person name="Ohkuma M."/>
            <person name="Tanasupawat S."/>
        </authorList>
    </citation>
    <scope>NUCLEOTIDE SEQUENCE [LARGE SCALE GENOMIC DNA]</scope>
    <source>
        <strain evidence="2 3">LDG1-01</strain>
    </source>
</reference>
<dbReference type="GO" id="GO:0016787">
    <property type="term" value="F:hydrolase activity"/>
    <property type="evidence" value="ECO:0007669"/>
    <property type="project" value="UniProtKB-KW"/>
</dbReference>
<gene>
    <name evidence="2" type="ORF">JKJ07_31120</name>
</gene>
<evidence type="ECO:0000313" key="3">
    <source>
        <dbReference type="Proteomes" id="UP000598996"/>
    </source>
</evidence>
<keyword evidence="3" id="KW-1185">Reference proteome</keyword>
<dbReference type="Proteomes" id="UP000598996">
    <property type="component" value="Unassembled WGS sequence"/>
</dbReference>
<feature type="domain" description="AB hydrolase-1" evidence="1">
    <location>
        <begin position="48"/>
        <end position="301"/>
    </location>
</feature>
<name>A0ABS1VWA9_9ACTN</name>